<feature type="repeat" description="TPR" evidence="1">
    <location>
        <begin position="441"/>
        <end position="474"/>
    </location>
</feature>
<dbReference type="SUPFAM" id="SSF160246">
    <property type="entry name" value="EspE N-terminal domain-like"/>
    <property type="match status" value="1"/>
</dbReference>
<dbReference type="InterPro" id="IPR037257">
    <property type="entry name" value="T2SS_E_N_sf"/>
</dbReference>
<evidence type="ECO:0000259" key="2">
    <source>
        <dbReference type="Pfam" id="PF14332"/>
    </source>
</evidence>
<dbReference type="PANTHER" id="PTHR36304:SF4">
    <property type="entry name" value="DUF4388 DOMAIN-CONTAINING PROTEIN"/>
    <property type="match status" value="1"/>
</dbReference>
<dbReference type="AlphaFoldDB" id="A0AA37V7D3"/>
<evidence type="ECO:0000313" key="3">
    <source>
        <dbReference type="EMBL" id="GLC26471.1"/>
    </source>
</evidence>
<sequence length="525" mass="55856">MLQLLALGQKTGCLSVARTGDFGSLYFDRGRIVHAALVNRRDRLGKALVRSGLVDEADVRAALAEQAGEPGTRLGEVLLRRGAIDRASLDRHVRIQIEDAVYTLLAWTDGTFSFEADVHPDPRDRVISLDPGALLLEGARRADELTLITTEVPGSDAVFAGIAAPVDPAELTHDQQRVLPLLDGRRDIAQLADDAGLGEFEVSRALFDLMKRGLARRIGRSAGSDGRNATARLDEHRNLGLAFARAGMLDIAAREFRRVLELRPSDVSARLQLGLLALRERRWADAAAVLGEATALPSASAAVFHALGLARHRLGAHDEAHEAFEEAARRGLAPDPRLAVARASLAAARGDHVGAREWLQAARGADGAPPALAEWHHLAAGAALAAGDHAAAEAALRAGLAAHPDAAPLHACLTALLAALGRHDDAQAHARRAGETDPELPQGQKALGDAAYRAGRLDEAADRYQRAVRLAPSLGAETWVRLGTLALRRGDRPAAVNAWERALSLQPEHPIARGNLESLLRAGAP</sequence>
<dbReference type="InterPro" id="IPR011990">
    <property type="entry name" value="TPR-like_helical_dom_sf"/>
</dbReference>
<dbReference type="PROSITE" id="PS50005">
    <property type="entry name" value="TPR"/>
    <property type="match status" value="3"/>
</dbReference>
<dbReference type="SMART" id="SM00028">
    <property type="entry name" value="TPR"/>
    <property type="match status" value="7"/>
</dbReference>
<gene>
    <name evidence="3" type="ORF">rosag_29840</name>
</gene>
<dbReference type="PROSITE" id="PS50293">
    <property type="entry name" value="TPR_REGION"/>
    <property type="match status" value="1"/>
</dbReference>
<dbReference type="InterPro" id="IPR019734">
    <property type="entry name" value="TPR_rpt"/>
</dbReference>
<feature type="repeat" description="TPR" evidence="1">
    <location>
        <begin position="233"/>
        <end position="266"/>
    </location>
</feature>
<organism evidence="3 4">
    <name type="scientific">Roseisolibacter agri</name>
    <dbReference type="NCBI Taxonomy" id="2014610"/>
    <lineage>
        <taxon>Bacteria</taxon>
        <taxon>Pseudomonadati</taxon>
        <taxon>Gemmatimonadota</taxon>
        <taxon>Gemmatimonadia</taxon>
        <taxon>Gemmatimonadales</taxon>
        <taxon>Gemmatimonadaceae</taxon>
        <taxon>Roseisolibacter</taxon>
    </lineage>
</organism>
<dbReference type="Pfam" id="PF13432">
    <property type="entry name" value="TPR_16"/>
    <property type="match status" value="4"/>
</dbReference>
<dbReference type="SUPFAM" id="SSF48452">
    <property type="entry name" value="TPR-like"/>
    <property type="match status" value="2"/>
</dbReference>
<protein>
    <recommendedName>
        <fullName evidence="2">PatA-like N-terminal domain-containing protein</fullName>
    </recommendedName>
</protein>
<feature type="repeat" description="TPR" evidence="1">
    <location>
        <begin position="476"/>
        <end position="509"/>
    </location>
</feature>
<keyword evidence="4" id="KW-1185">Reference proteome</keyword>
<feature type="domain" description="PatA-like N-terminal" evidence="2">
    <location>
        <begin position="2"/>
        <end position="145"/>
    </location>
</feature>
<reference evidence="3" key="1">
    <citation type="submission" date="2022-08" db="EMBL/GenBank/DDBJ databases">
        <title>Draft genome sequencing of Roseisolibacter agri AW1220.</title>
        <authorList>
            <person name="Tobiishi Y."/>
            <person name="Tonouchi A."/>
        </authorList>
    </citation>
    <scope>NUCLEOTIDE SEQUENCE</scope>
    <source>
        <strain evidence="3">AW1220</strain>
    </source>
</reference>
<evidence type="ECO:0000256" key="1">
    <source>
        <dbReference type="PROSITE-ProRule" id="PRU00339"/>
    </source>
</evidence>
<dbReference type="Proteomes" id="UP001161325">
    <property type="component" value="Unassembled WGS sequence"/>
</dbReference>
<accession>A0AA37V7D3</accession>
<dbReference type="PANTHER" id="PTHR36304">
    <property type="entry name" value="DOMAIN GTPASE-ACTIVATING PROTEIN, PUTATIVE-RELATED-RELATED"/>
    <property type="match status" value="1"/>
</dbReference>
<dbReference type="InterPro" id="IPR025497">
    <property type="entry name" value="PatA-like_N"/>
</dbReference>
<dbReference type="Gene3D" id="1.25.40.10">
    <property type="entry name" value="Tetratricopeptide repeat domain"/>
    <property type="match status" value="3"/>
</dbReference>
<dbReference type="Pfam" id="PF14332">
    <property type="entry name" value="DUF4388"/>
    <property type="match status" value="1"/>
</dbReference>
<proteinExistence type="predicted"/>
<evidence type="ECO:0000313" key="4">
    <source>
        <dbReference type="Proteomes" id="UP001161325"/>
    </source>
</evidence>
<dbReference type="EMBL" id="BRXS01000004">
    <property type="protein sequence ID" value="GLC26471.1"/>
    <property type="molecule type" value="Genomic_DNA"/>
</dbReference>
<comment type="caution">
    <text evidence="3">The sequence shown here is derived from an EMBL/GenBank/DDBJ whole genome shotgun (WGS) entry which is preliminary data.</text>
</comment>
<keyword evidence="1" id="KW-0802">TPR repeat</keyword>
<name>A0AA37V7D3_9BACT</name>